<dbReference type="Proteomes" id="UP000479639">
    <property type="component" value="Unassembled WGS sequence"/>
</dbReference>
<reference evidence="2 3" key="1">
    <citation type="submission" date="2019-09" db="EMBL/GenBank/DDBJ databases">
        <title>Whole genome shotgun sequencing (WGS) of Ellagibacter isourolithinifaciens DSM 104140(T) and Adlercreutzia muris DSM 29508(T).</title>
        <authorList>
            <person name="Stoll D.A."/>
            <person name="Danylec N."/>
            <person name="Huch M."/>
        </authorList>
    </citation>
    <scope>NUCLEOTIDE SEQUENCE [LARGE SCALE GENOMIC DNA]</scope>
    <source>
        <strain evidence="2 3">DSM 29508</strain>
    </source>
</reference>
<protein>
    <submittedName>
        <fullName evidence="2">Uncharacterized protein</fullName>
    </submittedName>
</protein>
<dbReference type="EMBL" id="WAJS01000030">
    <property type="protein sequence ID" value="KAB1642795.1"/>
    <property type="molecule type" value="Genomic_DNA"/>
</dbReference>
<evidence type="ECO:0000313" key="2">
    <source>
        <dbReference type="EMBL" id="KAB1642795.1"/>
    </source>
</evidence>
<feature type="compositionally biased region" description="Basic residues" evidence="1">
    <location>
        <begin position="63"/>
        <end position="73"/>
    </location>
</feature>
<dbReference type="AlphaFoldDB" id="A0A7C8FS48"/>
<evidence type="ECO:0000256" key="1">
    <source>
        <dbReference type="SAM" id="MobiDB-lite"/>
    </source>
</evidence>
<organism evidence="2 3">
    <name type="scientific">Adlercreutzia muris</name>
    <dbReference type="NCBI Taxonomy" id="1796610"/>
    <lineage>
        <taxon>Bacteria</taxon>
        <taxon>Bacillati</taxon>
        <taxon>Actinomycetota</taxon>
        <taxon>Coriobacteriia</taxon>
        <taxon>Eggerthellales</taxon>
        <taxon>Eggerthellaceae</taxon>
        <taxon>Adlercreutzia</taxon>
    </lineage>
</organism>
<evidence type="ECO:0000313" key="3">
    <source>
        <dbReference type="Proteomes" id="UP000479639"/>
    </source>
</evidence>
<accession>A0A7C8FS48</accession>
<gene>
    <name evidence="2" type="ORF">F8D48_09215</name>
</gene>
<name>A0A7C8FS48_9ACTN</name>
<sequence>MTGSDGRVRLKVLDSRGREVDAWRMCFRKCRYPTRARAKRAARKHGLHVYRCPLCRQWHLTSRRGRRTPKWRGKAPGGDGAAGAQQRTGDNRP</sequence>
<keyword evidence="3" id="KW-1185">Reference proteome</keyword>
<comment type="caution">
    <text evidence="2">The sequence shown here is derived from an EMBL/GenBank/DDBJ whole genome shotgun (WGS) entry which is preliminary data.</text>
</comment>
<feature type="region of interest" description="Disordered" evidence="1">
    <location>
        <begin position="63"/>
        <end position="93"/>
    </location>
</feature>
<proteinExistence type="predicted"/>